<evidence type="ECO:0000313" key="2">
    <source>
        <dbReference type="EnsemblMetazoa" id="XP_014260537.1"/>
    </source>
</evidence>
<dbReference type="GeneID" id="106673094"/>
<dbReference type="EnsemblMetazoa" id="XM_014405051.2">
    <property type="protein sequence ID" value="XP_014260537.1"/>
    <property type="gene ID" value="LOC106673094"/>
</dbReference>
<keyword evidence="3" id="KW-1185">Reference proteome</keyword>
<dbReference type="RefSeq" id="XP_014260537.1">
    <property type="nucleotide sequence ID" value="XM_014405051.2"/>
</dbReference>
<feature type="chain" id="PRO_5035324162" description="CPR type cuticle protein" evidence="1">
    <location>
        <begin position="19"/>
        <end position="244"/>
    </location>
</feature>
<evidence type="ECO:0008006" key="4">
    <source>
        <dbReference type="Google" id="ProtNLM"/>
    </source>
</evidence>
<proteinExistence type="predicted"/>
<dbReference type="AlphaFoldDB" id="A0A8I6SAG4"/>
<dbReference type="KEGG" id="clec:106673094"/>
<accession>A0A8I6SAG4</accession>
<evidence type="ECO:0000313" key="3">
    <source>
        <dbReference type="Proteomes" id="UP000494040"/>
    </source>
</evidence>
<dbReference type="Proteomes" id="UP000494040">
    <property type="component" value="Unassembled WGS sequence"/>
</dbReference>
<keyword evidence="1" id="KW-0732">Signal</keyword>
<organism evidence="2 3">
    <name type="scientific">Cimex lectularius</name>
    <name type="common">Bed bug</name>
    <name type="synonym">Acanthia lectularia</name>
    <dbReference type="NCBI Taxonomy" id="79782"/>
    <lineage>
        <taxon>Eukaryota</taxon>
        <taxon>Metazoa</taxon>
        <taxon>Ecdysozoa</taxon>
        <taxon>Arthropoda</taxon>
        <taxon>Hexapoda</taxon>
        <taxon>Insecta</taxon>
        <taxon>Pterygota</taxon>
        <taxon>Neoptera</taxon>
        <taxon>Paraneoptera</taxon>
        <taxon>Hemiptera</taxon>
        <taxon>Heteroptera</taxon>
        <taxon>Panheteroptera</taxon>
        <taxon>Cimicomorpha</taxon>
        <taxon>Cimicidae</taxon>
        <taxon>Cimex</taxon>
    </lineage>
</organism>
<reference evidence="2" key="1">
    <citation type="submission" date="2022-01" db="UniProtKB">
        <authorList>
            <consortium name="EnsemblMetazoa"/>
        </authorList>
    </citation>
    <scope>IDENTIFICATION</scope>
</reference>
<sequence length="244" mass="24113">MFASKVVVLGFLVGFAAASEEGKAVATKRGLTGLAYPVFPAGWNPGSAPVWPPAGLGWPLSAELPALTNQITGGSHYPGSLGQPELNFAKGAAHTIALHSAHAVNAAEVTAALQAAKEASAAAAIAQQRVQQAKETVLIQQKIAAAKEAAAAAAIQRSEAAAATAAAIQRSEAAAAAIHRQEAAAAAAAALQRSEAAAAAAAAIQRSQAAAHAIHKTAAKAAAATAALNHAAAAARPVEYGPWG</sequence>
<name>A0A8I6SAG4_CIMLE</name>
<protein>
    <recommendedName>
        <fullName evidence="4">CPR type cuticle protein</fullName>
    </recommendedName>
</protein>
<dbReference type="OMA" id="IHKTAAK"/>
<dbReference type="OrthoDB" id="10647309at2759"/>
<evidence type="ECO:0000256" key="1">
    <source>
        <dbReference type="SAM" id="SignalP"/>
    </source>
</evidence>
<feature type="signal peptide" evidence="1">
    <location>
        <begin position="1"/>
        <end position="18"/>
    </location>
</feature>